<evidence type="ECO:0000256" key="2">
    <source>
        <dbReference type="ARBA" id="ARBA00022448"/>
    </source>
</evidence>
<dbReference type="Gene3D" id="2.170.130.10">
    <property type="entry name" value="TonB-dependent receptor, plug domain"/>
    <property type="match status" value="1"/>
</dbReference>
<keyword evidence="3 8" id="KW-1134">Transmembrane beta strand</keyword>
<dbReference type="EMBL" id="AEPE02000002">
    <property type="protein sequence ID" value="EFZ38181.1"/>
    <property type="molecule type" value="Genomic_DNA"/>
</dbReference>
<proteinExistence type="inferred from homology"/>
<dbReference type="SUPFAM" id="SSF56935">
    <property type="entry name" value="Porins"/>
    <property type="match status" value="1"/>
</dbReference>
<dbReference type="InterPro" id="IPR023996">
    <property type="entry name" value="TonB-dep_OMP_SusC/RagA"/>
</dbReference>
<comment type="similarity">
    <text evidence="8 9">Belongs to the TonB-dependent receptor family.</text>
</comment>
<keyword evidence="7 8" id="KW-0998">Cell outer membrane</keyword>
<evidence type="ECO:0000313" key="13">
    <source>
        <dbReference type="EMBL" id="EFZ38181.1"/>
    </source>
</evidence>
<organism evidence="13 14">
    <name type="scientific">Hoylesella oralis ATCC 33269</name>
    <dbReference type="NCBI Taxonomy" id="873533"/>
    <lineage>
        <taxon>Bacteria</taxon>
        <taxon>Pseudomonadati</taxon>
        <taxon>Bacteroidota</taxon>
        <taxon>Bacteroidia</taxon>
        <taxon>Bacteroidales</taxon>
        <taxon>Prevotellaceae</taxon>
        <taxon>Hoylesella</taxon>
    </lineage>
</organism>
<dbReference type="Proteomes" id="UP000005580">
    <property type="component" value="Unassembled WGS sequence"/>
</dbReference>
<evidence type="ECO:0000256" key="6">
    <source>
        <dbReference type="ARBA" id="ARBA00023136"/>
    </source>
</evidence>
<dbReference type="FunFam" id="2.170.130.10:FF:000008">
    <property type="entry name" value="SusC/RagA family TonB-linked outer membrane protein"/>
    <property type="match status" value="1"/>
</dbReference>
<keyword evidence="4 8" id="KW-0812">Transmembrane</keyword>
<dbReference type="Gene3D" id="2.40.170.20">
    <property type="entry name" value="TonB-dependent receptor, beta-barrel domain"/>
    <property type="match status" value="1"/>
</dbReference>
<dbReference type="AlphaFoldDB" id="E7RN50"/>
<dbReference type="GO" id="GO:0009279">
    <property type="term" value="C:cell outer membrane"/>
    <property type="evidence" value="ECO:0007669"/>
    <property type="project" value="UniProtKB-SubCell"/>
</dbReference>
<evidence type="ECO:0000256" key="7">
    <source>
        <dbReference type="ARBA" id="ARBA00023237"/>
    </source>
</evidence>
<dbReference type="SUPFAM" id="SSF49464">
    <property type="entry name" value="Carboxypeptidase regulatory domain-like"/>
    <property type="match status" value="1"/>
</dbReference>
<dbReference type="InterPro" id="IPR039426">
    <property type="entry name" value="TonB-dep_rcpt-like"/>
</dbReference>
<evidence type="ECO:0000256" key="3">
    <source>
        <dbReference type="ARBA" id="ARBA00022452"/>
    </source>
</evidence>
<evidence type="ECO:0000259" key="12">
    <source>
        <dbReference type="Pfam" id="PF07715"/>
    </source>
</evidence>
<dbReference type="NCBIfam" id="TIGR04057">
    <property type="entry name" value="SusC_RagA_signa"/>
    <property type="match status" value="1"/>
</dbReference>
<feature type="domain" description="TonB-dependent receptor plug" evidence="12">
    <location>
        <begin position="118"/>
        <end position="223"/>
    </location>
</feature>
<dbReference type="RefSeq" id="WP_004369257.1">
    <property type="nucleotide sequence ID" value="NZ_GL833119.1"/>
</dbReference>
<name>E7RN50_9BACT</name>
<keyword evidence="5 9" id="KW-0798">TonB box</keyword>
<feature type="chain" id="PRO_5003224357" evidence="10">
    <location>
        <begin position="25"/>
        <end position="1047"/>
    </location>
</feature>
<dbReference type="FunFam" id="2.60.40.1120:FF:000003">
    <property type="entry name" value="Outer membrane protein Omp121"/>
    <property type="match status" value="1"/>
</dbReference>
<comment type="subcellular location">
    <subcellularLocation>
        <location evidence="1 8">Cell outer membrane</location>
        <topology evidence="1 8">Multi-pass membrane protein</topology>
    </subcellularLocation>
</comment>
<dbReference type="Pfam" id="PF07715">
    <property type="entry name" value="Plug"/>
    <property type="match status" value="1"/>
</dbReference>
<keyword evidence="10" id="KW-0732">Signal</keyword>
<dbReference type="InterPro" id="IPR000531">
    <property type="entry name" value="Beta-barrel_TonB"/>
</dbReference>
<evidence type="ECO:0000256" key="8">
    <source>
        <dbReference type="PROSITE-ProRule" id="PRU01360"/>
    </source>
</evidence>
<comment type="caution">
    <text evidence="13">The sequence shown here is derived from an EMBL/GenBank/DDBJ whole genome shotgun (WGS) entry which is preliminary data.</text>
</comment>
<reference evidence="13" key="1">
    <citation type="submission" date="2011-01" db="EMBL/GenBank/DDBJ databases">
        <authorList>
            <person name="Muzny D."/>
            <person name="Qin X."/>
            <person name="Buhay C."/>
            <person name="Dugan-Rocha S."/>
            <person name="Ding Y."/>
            <person name="Chen G."/>
            <person name="Hawes A."/>
            <person name="Holder M."/>
            <person name="Jhangiani S."/>
            <person name="Johnson A."/>
            <person name="Khan Z."/>
            <person name="Li Z."/>
            <person name="Liu W."/>
            <person name="Liu X."/>
            <person name="Perez L."/>
            <person name="Shen H."/>
            <person name="Wang Q."/>
            <person name="Watt J."/>
            <person name="Xi L."/>
            <person name="Xin Y."/>
            <person name="Zhou J."/>
            <person name="Deng J."/>
            <person name="Jiang H."/>
            <person name="Liu Y."/>
            <person name="Qu J."/>
            <person name="Song X.-Z."/>
            <person name="Zhang L."/>
            <person name="Villasana D."/>
            <person name="Johnson A."/>
            <person name="Liu J."/>
            <person name="Liyanage D."/>
            <person name="Lorensuhewa L."/>
            <person name="Robinson T."/>
            <person name="Song A."/>
            <person name="Song B.-B."/>
            <person name="Dinh H."/>
            <person name="Thornton R."/>
            <person name="Coyle M."/>
            <person name="Francisco L."/>
            <person name="Jackson L."/>
            <person name="Javaid M."/>
            <person name="Korchina V."/>
            <person name="Kovar C."/>
            <person name="Mata R."/>
            <person name="Mathew T."/>
            <person name="Ngo R."/>
            <person name="Nguyen L."/>
            <person name="Nguyen N."/>
            <person name="Okwuonu G."/>
            <person name="Ongeri F."/>
            <person name="Pham C."/>
            <person name="Simmons D."/>
            <person name="Wilczek-Boney K."/>
            <person name="Hale W."/>
            <person name="Jakkamsetti A."/>
            <person name="Pham P."/>
            <person name="Ruth R."/>
            <person name="San Lucas F."/>
            <person name="Warren J."/>
            <person name="Zhang J."/>
            <person name="Zhao Z."/>
            <person name="Zhou C."/>
            <person name="Zhu D."/>
            <person name="Lee S."/>
            <person name="Bess C."/>
            <person name="Blankenburg K."/>
            <person name="Forbes L."/>
            <person name="Fu Q."/>
            <person name="Gubbala S."/>
            <person name="Hirani K."/>
            <person name="Jayaseelan J.C."/>
            <person name="Lara F."/>
            <person name="Munidasa M."/>
            <person name="Palculict T."/>
            <person name="Patil S."/>
            <person name="Pu L.-L."/>
            <person name="Saada N."/>
            <person name="Tang L."/>
            <person name="Weissenberger G."/>
            <person name="Zhu Y."/>
            <person name="Hemphill L."/>
            <person name="Shang Y."/>
            <person name="Youmans B."/>
            <person name="Ayvaz T."/>
            <person name="Ross M."/>
            <person name="Santibanez J."/>
            <person name="Aqrawi P."/>
            <person name="Gross S."/>
            <person name="Joshi V."/>
            <person name="Fowler G."/>
            <person name="Nazareth L."/>
            <person name="Reid J."/>
            <person name="Worley K."/>
            <person name="Petrosino J."/>
            <person name="Highlander S."/>
            <person name="Gibbs R."/>
        </authorList>
    </citation>
    <scope>NUCLEOTIDE SEQUENCE [LARGE SCALE GENOMIC DNA]</scope>
    <source>
        <strain evidence="13">ATCC 33269</strain>
    </source>
</reference>
<evidence type="ECO:0000256" key="4">
    <source>
        <dbReference type="ARBA" id="ARBA00022692"/>
    </source>
</evidence>
<evidence type="ECO:0000256" key="10">
    <source>
        <dbReference type="SAM" id="SignalP"/>
    </source>
</evidence>
<dbReference type="Pfam" id="PF00593">
    <property type="entry name" value="TonB_dep_Rec_b-barrel"/>
    <property type="match status" value="1"/>
</dbReference>
<dbReference type="Pfam" id="PF13715">
    <property type="entry name" value="CarbopepD_reg_2"/>
    <property type="match status" value="1"/>
</dbReference>
<accession>E7RN50</accession>
<dbReference type="InterPro" id="IPR037066">
    <property type="entry name" value="Plug_dom_sf"/>
</dbReference>
<feature type="domain" description="TonB-dependent receptor-like beta-barrel" evidence="11">
    <location>
        <begin position="412"/>
        <end position="852"/>
    </location>
</feature>
<dbReference type="InterPro" id="IPR008969">
    <property type="entry name" value="CarboxyPept-like_regulatory"/>
</dbReference>
<dbReference type="PROSITE" id="PS52016">
    <property type="entry name" value="TONB_DEPENDENT_REC_3"/>
    <property type="match status" value="1"/>
</dbReference>
<dbReference type="eggNOG" id="COG1629">
    <property type="taxonomic scope" value="Bacteria"/>
</dbReference>
<evidence type="ECO:0000256" key="9">
    <source>
        <dbReference type="RuleBase" id="RU003357"/>
    </source>
</evidence>
<evidence type="ECO:0000256" key="5">
    <source>
        <dbReference type="ARBA" id="ARBA00023077"/>
    </source>
</evidence>
<feature type="signal peptide" evidence="10">
    <location>
        <begin position="1"/>
        <end position="24"/>
    </location>
</feature>
<gene>
    <name evidence="13" type="ORF">HMPREF0663_10550</name>
</gene>
<dbReference type="STRING" id="28134.SAMN05444288_0324"/>
<dbReference type="Gene3D" id="2.60.40.1120">
    <property type="entry name" value="Carboxypeptidase-like, regulatory domain"/>
    <property type="match status" value="1"/>
</dbReference>
<dbReference type="NCBIfam" id="TIGR04056">
    <property type="entry name" value="OMP_RagA_SusC"/>
    <property type="match status" value="1"/>
</dbReference>
<keyword evidence="6 8" id="KW-0472">Membrane</keyword>
<dbReference type="HOGENOM" id="CLU_004317_0_2_10"/>
<dbReference type="InterPro" id="IPR036942">
    <property type="entry name" value="Beta-barrel_TonB_sf"/>
</dbReference>
<dbReference type="InterPro" id="IPR023997">
    <property type="entry name" value="TonB-dep_OMP_SusC/RagA_CS"/>
</dbReference>
<keyword evidence="2 8" id="KW-0813">Transport</keyword>
<evidence type="ECO:0000259" key="11">
    <source>
        <dbReference type="Pfam" id="PF00593"/>
    </source>
</evidence>
<keyword evidence="14" id="KW-1185">Reference proteome</keyword>
<sequence length="1047" mass="117842">MRKHYITRILVFLLLISYMSISYAQNITVTGTVVDNLSNDPLIGVTVREKGTANGVITNIDGQYSINVSPKATLIFSYLGFTPQEITLNGRKKIDVSLESTSRQLDELIVIGYGVQKKSDVIGSISSISGKEINHTPVSSTLQALQGRAAGVNIIQNTGAPGSTTTIKIRGTGTINDADPLYVVDGFIVDDINHLNPNDIDNVEIFKDAASSAVYGSRAANGVVAITTKSGKQGKTKVTYDGYIGISNPWKKIKVMGLEDYALMQDYINGTSDYSADGRLYMSKMPDGTYFYDQSKFERLDTIRHNSAGNWWDAITRTGLKMQHGISVSGGSDKTQYLVSTSYYDEKGIIKTSGYKRFNARVNINTLLAKWLNLTTNISFTNEKRLTVPEGSGSILKQALYESPMLYLHNNKGYWYSNNPLAVLDKDNDKVHTNRLDMNLGVDIKLCKYLTYQFKTSFYTVHYVDDNFFAVWGLDEDFTMPYSLSSVYKYQSIANKWEVNNLLTFMWSGKRHNLTMLVGQTAEGYKHSYQQSSRHGTPSNESIFHYLSSAYTGDKTYGLDREWTAIGIIGRMNYSYNDTYLLQANIRADGSSKFAKNNRWGIFPSVSLGWKFSNETFMKKIVWLTQGKFRIGWGILGNNRIDELARYTYLTSGYNYAYGLGNHSIWEGSTATVLGNNNIKWERSESYNIGVDLTFLHNRLDFTAEYFNRKTTDMLLRVPTVSSAGLDKAPMTNAGTVKNYGWEFNVKWRDNIKENWHYSIGFNLSYIKNKVINLGTGNEPVYSSYLSDGSIVDYVTKTAVGQPIGSFFGYVTDGIFQSYDEVKMSAQYEVGKNNFEQTTKPGDFRFKDLNGDHKITAEDRTYLGSSLPKFIFGIPLSIGYKNVDINLFFQGQTGNKIFNVMDYYLYNAASGNVYADIRSKHWSGQLVEQKHIYFPLNIDASIPDLSNNDAPRNFRASDFFIKDGSYIRLKELTLTYNIPQHILSKWNIPNLTLSLTAYNLLTFTGYDGFDPEVGKIVGTESNNLNMGVDQGNYPQVRSFSFGIKLSL</sequence>
<evidence type="ECO:0000313" key="14">
    <source>
        <dbReference type="Proteomes" id="UP000005580"/>
    </source>
</evidence>
<dbReference type="InterPro" id="IPR012910">
    <property type="entry name" value="Plug_dom"/>
</dbReference>
<protein>
    <submittedName>
        <fullName evidence="13">TonB-linked outer membrane protein, SusC/RagA family</fullName>
    </submittedName>
</protein>
<evidence type="ECO:0000256" key="1">
    <source>
        <dbReference type="ARBA" id="ARBA00004571"/>
    </source>
</evidence>